<dbReference type="AlphaFoldDB" id="G4CYW6"/>
<gene>
    <name evidence="2" type="ORF">HMPREF9153_1638</name>
</gene>
<evidence type="ECO:0000313" key="3">
    <source>
        <dbReference type="Proteomes" id="UP000005332"/>
    </source>
</evidence>
<proteinExistence type="predicted"/>
<name>G4CYW6_9ACTN</name>
<dbReference type="HOGENOM" id="CLU_3220538_0_0_11"/>
<reference evidence="2 3" key="1">
    <citation type="submission" date="2011-06" db="EMBL/GenBank/DDBJ databases">
        <authorList>
            <person name="Muzny D."/>
            <person name="Qin X."/>
            <person name="Deng J."/>
            <person name="Jiang H."/>
            <person name="Liu Y."/>
            <person name="Qu J."/>
            <person name="Song X.-Z."/>
            <person name="Zhang L."/>
            <person name="Thornton R."/>
            <person name="Coyle M."/>
            <person name="Francisco L."/>
            <person name="Jackson L."/>
            <person name="Javaid M."/>
            <person name="Korchina V."/>
            <person name="Kovar C."/>
            <person name="Mata R."/>
            <person name="Mathew T."/>
            <person name="Ngo R."/>
            <person name="Nguyen L."/>
            <person name="Nguyen N."/>
            <person name="Okwuonu G."/>
            <person name="Ongeri F."/>
            <person name="Pham C."/>
            <person name="Simmons D."/>
            <person name="Wilczek-Boney K."/>
            <person name="Hale W."/>
            <person name="Jakkamsetti A."/>
            <person name="Pham P."/>
            <person name="Ruth R."/>
            <person name="San Lucas F."/>
            <person name="Warren J."/>
            <person name="Zhang J."/>
            <person name="Zhao Z."/>
            <person name="Zhou C."/>
            <person name="Zhu D."/>
            <person name="Lee S."/>
            <person name="Bess C."/>
            <person name="Blankenburg K."/>
            <person name="Forbes L."/>
            <person name="Fu Q."/>
            <person name="Gubbala S."/>
            <person name="Hirani K."/>
            <person name="Jayaseelan J.C."/>
            <person name="Lara F."/>
            <person name="Munidasa M."/>
            <person name="Palculict T."/>
            <person name="Patil S."/>
            <person name="Pu L.-L."/>
            <person name="Saada N."/>
            <person name="Tang L."/>
            <person name="Weissenberger G."/>
            <person name="Zhu Y."/>
            <person name="Hemphill L."/>
            <person name="Shang Y."/>
            <person name="Youmans B."/>
            <person name="Ayvaz T."/>
            <person name="Ross M."/>
            <person name="Santibanez J."/>
            <person name="Aqrawi P."/>
            <person name="Gross S."/>
            <person name="Joshi V."/>
            <person name="Fowler G."/>
            <person name="Nazareth L."/>
            <person name="Reid J."/>
            <person name="Worley K."/>
            <person name="Petrosino J."/>
            <person name="Highlander S."/>
            <person name="Gibbs R."/>
        </authorList>
    </citation>
    <scope>NUCLEOTIDE SEQUENCE [LARGE SCALE GENOMIC DNA]</scope>
    <source>
        <strain evidence="2 3">ATCC 25577</strain>
    </source>
</reference>
<evidence type="ECO:0000313" key="2">
    <source>
        <dbReference type="EMBL" id="EGY76685.1"/>
    </source>
</evidence>
<comment type="caution">
    <text evidence="2">The sequence shown here is derived from an EMBL/GenBank/DDBJ whole genome shotgun (WGS) entry which is preliminary data.</text>
</comment>
<keyword evidence="3" id="KW-1185">Reference proteome</keyword>
<dbReference type="EMBL" id="AGBA01000015">
    <property type="protein sequence ID" value="EGY76685.1"/>
    <property type="molecule type" value="Genomic_DNA"/>
</dbReference>
<evidence type="ECO:0000256" key="1">
    <source>
        <dbReference type="SAM" id="MobiDB-lite"/>
    </source>
</evidence>
<feature type="compositionally biased region" description="Basic residues" evidence="1">
    <location>
        <begin position="1"/>
        <end position="15"/>
    </location>
</feature>
<dbReference type="Proteomes" id="UP000005332">
    <property type="component" value="Unassembled WGS sequence"/>
</dbReference>
<protein>
    <submittedName>
        <fullName evidence="2">Uncharacterized protein</fullName>
    </submittedName>
</protein>
<feature type="region of interest" description="Disordered" evidence="1">
    <location>
        <begin position="1"/>
        <end position="44"/>
    </location>
</feature>
<accession>G4CYW6</accession>
<sequence>MGPSRSRRRVVRAHPGRAAQESCLPHPRGFAAEPRTPRPFVLDT</sequence>
<organism evidence="2 3">
    <name type="scientific">Cutibacterium avidum ATCC 25577</name>
    <dbReference type="NCBI Taxonomy" id="997355"/>
    <lineage>
        <taxon>Bacteria</taxon>
        <taxon>Bacillati</taxon>
        <taxon>Actinomycetota</taxon>
        <taxon>Actinomycetes</taxon>
        <taxon>Propionibacteriales</taxon>
        <taxon>Propionibacteriaceae</taxon>
        <taxon>Cutibacterium</taxon>
    </lineage>
</organism>
<dbReference type="PATRIC" id="fig|997355.3.peg.1612"/>